<evidence type="ECO:0000313" key="1">
    <source>
        <dbReference type="EMBL" id="KKN43396.1"/>
    </source>
</evidence>
<dbReference type="InterPro" id="IPR011008">
    <property type="entry name" value="Dimeric_a/b-barrel"/>
</dbReference>
<evidence type="ECO:0008006" key="2">
    <source>
        <dbReference type="Google" id="ProtNLM"/>
    </source>
</evidence>
<reference evidence="1" key="1">
    <citation type="journal article" date="2015" name="Nature">
        <title>Complex archaea that bridge the gap between prokaryotes and eukaryotes.</title>
        <authorList>
            <person name="Spang A."/>
            <person name="Saw J.H."/>
            <person name="Jorgensen S.L."/>
            <person name="Zaremba-Niedzwiedzka K."/>
            <person name="Martijn J."/>
            <person name="Lind A.E."/>
            <person name="van Eijk R."/>
            <person name="Schleper C."/>
            <person name="Guy L."/>
            <person name="Ettema T.J."/>
        </authorList>
    </citation>
    <scope>NUCLEOTIDE SEQUENCE</scope>
</reference>
<name>A0A0F9T312_9ZZZZ</name>
<comment type="caution">
    <text evidence="1">The sequence shown here is derived from an EMBL/GenBank/DDBJ whole genome shotgun (WGS) entry which is preliminary data.</text>
</comment>
<organism evidence="1">
    <name type="scientific">marine sediment metagenome</name>
    <dbReference type="NCBI Taxonomy" id="412755"/>
    <lineage>
        <taxon>unclassified sequences</taxon>
        <taxon>metagenomes</taxon>
        <taxon>ecological metagenomes</taxon>
    </lineage>
</organism>
<protein>
    <recommendedName>
        <fullName evidence="2">ABM domain-containing protein</fullName>
    </recommendedName>
</protein>
<proteinExistence type="predicted"/>
<dbReference type="AlphaFoldDB" id="A0A0F9T312"/>
<gene>
    <name evidence="1" type="ORF">LCGC14_0703620</name>
</gene>
<dbReference type="Gene3D" id="3.30.70.100">
    <property type="match status" value="1"/>
</dbReference>
<dbReference type="SUPFAM" id="SSF54909">
    <property type="entry name" value="Dimeric alpha+beta barrel"/>
    <property type="match status" value="1"/>
</dbReference>
<dbReference type="EMBL" id="LAZR01001514">
    <property type="protein sequence ID" value="KKN43396.1"/>
    <property type="molecule type" value="Genomic_DNA"/>
</dbReference>
<accession>A0A0F9T312</accession>
<sequence>MEKISNLQLSGIIKIPEGRLEEFKQIATECTKLVRRKDNETLKYDCFLSSDQTECEIREEYKSSEAVIKHVMNLGETLQKLLNDFPPERFAVYGDPSPHLLEILKGVDAKFYSFFQGLE</sequence>